<feature type="compositionally biased region" description="Basic residues" evidence="1">
    <location>
        <begin position="28"/>
        <end position="39"/>
    </location>
</feature>
<gene>
    <name evidence="2" type="ORF">J0S82_008534</name>
</gene>
<reference evidence="2" key="1">
    <citation type="journal article" date="2021" name="Evol. Appl.">
        <title>The genome of the Pyrenean desman and the effects of bottlenecks and inbreeding on the genomic landscape of an endangered species.</title>
        <authorList>
            <person name="Escoda L."/>
            <person name="Castresana J."/>
        </authorList>
    </citation>
    <scope>NUCLEOTIDE SEQUENCE</scope>
    <source>
        <strain evidence="2">IBE-C5619</strain>
    </source>
</reference>
<evidence type="ECO:0000313" key="2">
    <source>
        <dbReference type="EMBL" id="KAG8515180.1"/>
    </source>
</evidence>
<dbReference type="InterPro" id="IPR000915">
    <property type="entry name" value="60S_ribosomal_eL6"/>
</dbReference>
<keyword evidence="2" id="KW-0687">Ribonucleoprotein</keyword>
<accession>A0A8J6DPF5</accession>
<name>A0A8J6DPF5_GALPY</name>
<feature type="non-terminal residue" evidence="2">
    <location>
        <position position="211"/>
    </location>
</feature>
<dbReference type="EMBL" id="JAGFMF010011712">
    <property type="protein sequence ID" value="KAG8515180.1"/>
    <property type="molecule type" value="Genomic_DNA"/>
</dbReference>
<proteinExistence type="predicted"/>
<feature type="compositionally biased region" description="Basic and acidic residues" evidence="1">
    <location>
        <begin position="1"/>
        <end position="25"/>
    </location>
</feature>
<dbReference type="GO" id="GO:0006412">
    <property type="term" value="P:translation"/>
    <property type="evidence" value="ECO:0007669"/>
    <property type="project" value="InterPro"/>
</dbReference>
<dbReference type="Proteomes" id="UP000700334">
    <property type="component" value="Unassembled WGS sequence"/>
</dbReference>
<evidence type="ECO:0000313" key="3">
    <source>
        <dbReference type="Proteomes" id="UP000700334"/>
    </source>
</evidence>
<evidence type="ECO:0000256" key="1">
    <source>
        <dbReference type="SAM" id="MobiDB-lite"/>
    </source>
</evidence>
<sequence length="211" mass="24205">MVGEKAEKVTTEEKKPEARKSDPVGKGKLPRPKHLRRRNPTAVEILSNSEEFEGNANLLYVPEISCTRGSIQQLNSGLKRKNKFLVTVTKPAVVTRLAVLVIKYHKMDRYYPNEEVLENHSKNSLFNMQHRNLSLSPSPHVTDLLKKKLCNFQYHEGKIFNTEKGKYKITQKHKFEWKDVDSQILPKIKADPQLPGCSVFVLTNGIYPHKS</sequence>
<keyword evidence="2" id="KW-0689">Ribosomal protein</keyword>
<feature type="region of interest" description="Disordered" evidence="1">
    <location>
        <begin position="1"/>
        <end position="40"/>
    </location>
</feature>
<dbReference type="GO" id="GO:0005840">
    <property type="term" value="C:ribosome"/>
    <property type="evidence" value="ECO:0007669"/>
    <property type="project" value="UniProtKB-KW"/>
</dbReference>
<dbReference type="AlphaFoldDB" id="A0A8J6DPF5"/>
<protein>
    <submittedName>
        <fullName evidence="2">60S ribosomal protein L6</fullName>
    </submittedName>
</protein>
<dbReference type="OrthoDB" id="2436667at2759"/>
<keyword evidence="3" id="KW-1185">Reference proteome</keyword>
<dbReference type="Pfam" id="PF01159">
    <property type="entry name" value="Ribosomal_L6e"/>
    <property type="match status" value="1"/>
</dbReference>
<dbReference type="GO" id="GO:0003735">
    <property type="term" value="F:structural constituent of ribosome"/>
    <property type="evidence" value="ECO:0007669"/>
    <property type="project" value="InterPro"/>
</dbReference>
<organism evidence="2 3">
    <name type="scientific">Galemys pyrenaicus</name>
    <name type="common">Iberian desman</name>
    <name type="synonym">Pyrenean desman</name>
    <dbReference type="NCBI Taxonomy" id="202257"/>
    <lineage>
        <taxon>Eukaryota</taxon>
        <taxon>Metazoa</taxon>
        <taxon>Chordata</taxon>
        <taxon>Craniata</taxon>
        <taxon>Vertebrata</taxon>
        <taxon>Euteleostomi</taxon>
        <taxon>Mammalia</taxon>
        <taxon>Eutheria</taxon>
        <taxon>Laurasiatheria</taxon>
        <taxon>Eulipotyphla</taxon>
        <taxon>Talpidae</taxon>
        <taxon>Galemys</taxon>
    </lineage>
</organism>
<comment type="caution">
    <text evidence="2">The sequence shown here is derived from an EMBL/GenBank/DDBJ whole genome shotgun (WGS) entry which is preliminary data.</text>
</comment>